<keyword evidence="2" id="KW-0758">Storage protein</keyword>
<dbReference type="Gene3D" id="1.10.110.10">
    <property type="entry name" value="Plant lipid-transfer and hydrophobic proteins"/>
    <property type="match status" value="1"/>
</dbReference>
<dbReference type="InterPro" id="IPR016140">
    <property type="entry name" value="Bifunc_inhib/LTP/seed_store"/>
</dbReference>
<keyword evidence="6" id="KW-1185">Reference proteome</keyword>
<evidence type="ECO:0000256" key="2">
    <source>
        <dbReference type="ARBA" id="ARBA00022761"/>
    </source>
</evidence>
<evidence type="ECO:0000313" key="5">
    <source>
        <dbReference type="EMBL" id="KAL3508531.1"/>
    </source>
</evidence>
<dbReference type="PANTHER" id="PTHR35496:SF4">
    <property type="entry name" value="2S SULFUR-RICH SEED STORAGE PROTEIN 2-LIKE"/>
    <property type="match status" value="1"/>
</dbReference>
<comment type="similarity">
    <text evidence="1">Belongs to the 2S seed storage albumins family.</text>
</comment>
<dbReference type="InterPro" id="IPR036312">
    <property type="entry name" value="Bifun_inhib/LTP/seed_sf"/>
</dbReference>
<organism evidence="5 6">
    <name type="scientific">Cinchona calisaya</name>
    <dbReference type="NCBI Taxonomy" id="153742"/>
    <lineage>
        <taxon>Eukaryota</taxon>
        <taxon>Viridiplantae</taxon>
        <taxon>Streptophyta</taxon>
        <taxon>Embryophyta</taxon>
        <taxon>Tracheophyta</taxon>
        <taxon>Spermatophyta</taxon>
        <taxon>Magnoliopsida</taxon>
        <taxon>eudicotyledons</taxon>
        <taxon>Gunneridae</taxon>
        <taxon>Pentapetalae</taxon>
        <taxon>asterids</taxon>
        <taxon>lamiids</taxon>
        <taxon>Gentianales</taxon>
        <taxon>Rubiaceae</taxon>
        <taxon>Cinchonoideae</taxon>
        <taxon>Cinchoneae</taxon>
        <taxon>Cinchona</taxon>
    </lineage>
</organism>
<dbReference type="Proteomes" id="UP001630127">
    <property type="component" value="Unassembled WGS sequence"/>
</dbReference>
<evidence type="ECO:0000259" key="4">
    <source>
        <dbReference type="Pfam" id="PF00234"/>
    </source>
</evidence>
<accession>A0ABD2YNN8</accession>
<feature type="domain" description="Bifunctional inhibitor/plant lipid transfer protein/seed storage helical" evidence="4">
    <location>
        <begin position="26"/>
        <end position="90"/>
    </location>
</feature>
<protein>
    <recommendedName>
        <fullName evidence="4">Bifunctional inhibitor/plant lipid transfer protein/seed storage helical domain-containing protein</fullName>
    </recommendedName>
</protein>
<dbReference type="SUPFAM" id="SSF47699">
    <property type="entry name" value="Bifunctional inhibitor/lipid-transfer protein/seed storage 2S albumin"/>
    <property type="match status" value="1"/>
</dbReference>
<comment type="caution">
    <text evidence="5">The sequence shown here is derived from an EMBL/GenBank/DDBJ whole genome shotgun (WGS) entry which is preliminary data.</text>
</comment>
<name>A0ABD2YNN8_9GENT</name>
<proteinExistence type="inferred from homology"/>
<sequence length="110" mass="12671">MYLFEGLEKGGPYGYFSLYRIADQQEKHLRGCCLELLDFDQECRCQAINQVVKQPQDECGGWPAGEVMMQDIVRKAINLPDRCYISPRQCIIRSSSFFPNEESSSCSKLY</sequence>
<dbReference type="Pfam" id="PF00234">
    <property type="entry name" value="Tryp_alpha_amyl"/>
    <property type="match status" value="1"/>
</dbReference>
<keyword evidence="3" id="KW-0708">Seed storage protein</keyword>
<dbReference type="AlphaFoldDB" id="A0ABD2YNN8"/>
<gene>
    <name evidence="5" type="ORF">ACH5RR_027932</name>
</gene>
<dbReference type="PANTHER" id="PTHR35496">
    <property type="entry name" value="2S SEED STORAGE PROTEIN 1-RELATED"/>
    <property type="match status" value="1"/>
</dbReference>
<reference evidence="5 6" key="1">
    <citation type="submission" date="2024-11" db="EMBL/GenBank/DDBJ databases">
        <title>A near-complete genome assembly of Cinchona calisaya.</title>
        <authorList>
            <person name="Lian D.C."/>
            <person name="Zhao X.W."/>
            <person name="Wei L."/>
        </authorList>
    </citation>
    <scope>NUCLEOTIDE SEQUENCE [LARGE SCALE GENOMIC DNA]</scope>
    <source>
        <tissue evidence="5">Nenye</tissue>
    </source>
</reference>
<evidence type="ECO:0000313" key="6">
    <source>
        <dbReference type="Proteomes" id="UP001630127"/>
    </source>
</evidence>
<evidence type="ECO:0000256" key="1">
    <source>
        <dbReference type="ARBA" id="ARBA00008262"/>
    </source>
</evidence>
<evidence type="ECO:0000256" key="3">
    <source>
        <dbReference type="ARBA" id="ARBA00023129"/>
    </source>
</evidence>
<dbReference type="InterPro" id="IPR000617">
    <property type="entry name" value="Napin/2SS/CON"/>
</dbReference>
<dbReference type="EMBL" id="JBJUIK010000012">
    <property type="protein sequence ID" value="KAL3508531.1"/>
    <property type="molecule type" value="Genomic_DNA"/>
</dbReference>
<dbReference type="GO" id="GO:0045735">
    <property type="term" value="F:nutrient reservoir activity"/>
    <property type="evidence" value="ECO:0007669"/>
    <property type="project" value="UniProtKB-KW"/>
</dbReference>